<evidence type="ECO:0000313" key="15">
    <source>
        <dbReference type="Proteomes" id="UP000265962"/>
    </source>
</evidence>
<sequence>MSAVSAPAEHIEQIRDAVDERLRRRRQRRLFQNNETYAAAALALATVIALVWANVGDSYQTFWHTSAAVSLGPFEIDLTLHEWVDEGLTSVFFFMVGLDVRRDLTLGDLRLPGHALLPAAAAVGGFIVPAVVFVLVTGGGDGAHAWGAVISTDTAFALGMLALIGPRHAPRLRLFLLAFAVIDDIGALTVIAIFYSGSLNLVALAVAVAGLAVIWLMARRGVWRVPPYLVLGVVIWYALYRSGVHATLAGVLIALLMPVYTVRTRDVDESNEIATLYRQAPAPATALALRESLIYSMPLNQRLAFVLPPYVNYVVVPLFALANAGVVLSADSLGNAFSSRLTWAIVAGLVLGKVLGVGLGAGLVLRLVPHSRLHGLDMPRILGLGALSGMGFTISLLVVNIAFEDETLRDQARLGVLLASLMALVLAWVIFRVAGRLSPLPEPAGEVLERPVDVERDLTVGDQDAPHVLVNYADMNDEGRWRLAEALQASQHLVQSGELLLVMRHIVSGPESLLAALALEAAAANKEPNLWPFHDALAALRGGITARTITRAARETGIDVDALWRRIDSRTDEKKVLADSDDVEDLTEDGAPVVYIDGRRLTRLLHSWTITDEINRLNQEAADQEDSVQRP</sequence>
<keyword evidence="9 12" id="KW-0406">Ion transport</keyword>
<dbReference type="EMBL" id="OMOH01000003">
    <property type="protein sequence ID" value="SPF67888.1"/>
    <property type="molecule type" value="Genomic_DNA"/>
</dbReference>
<gene>
    <name evidence="12" type="primary">nhaA</name>
    <name evidence="14" type="ORF">PROPJV5_0842</name>
</gene>
<evidence type="ECO:0000256" key="3">
    <source>
        <dbReference type="ARBA" id="ARBA00022448"/>
    </source>
</evidence>
<dbReference type="Proteomes" id="UP000265962">
    <property type="component" value="Unassembled WGS sequence"/>
</dbReference>
<feature type="transmembrane region" description="Helical" evidence="12">
    <location>
        <begin position="116"/>
        <end position="137"/>
    </location>
</feature>
<keyword evidence="15" id="KW-1185">Reference proteome</keyword>
<name>A0A375I1H0_9ACTN</name>
<evidence type="ECO:0000256" key="8">
    <source>
        <dbReference type="ARBA" id="ARBA00023053"/>
    </source>
</evidence>
<comment type="caution">
    <text evidence="12">Lacks conserved residue(s) required for the propagation of feature annotation.</text>
</comment>
<organism evidence="14 15">
    <name type="scientific">Propionibacterium ruminifibrarum</name>
    <dbReference type="NCBI Taxonomy" id="1962131"/>
    <lineage>
        <taxon>Bacteria</taxon>
        <taxon>Bacillati</taxon>
        <taxon>Actinomycetota</taxon>
        <taxon>Actinomycetes</taxon>
        <taxon>Propionibacteriales</taxon>
        <taxon>Propionibacteriaceae</taxon>
        <taxon>Propionibacterium</taxon>
    </lineage>
</organism>
<feature type="transmembrane region" description="Helical" evidence="12">
    <location>
        <begin position="342"/>
        <end position="369"/>
    </location>
</feature>
<keyword evidence="11 12" id="KW-0739">Sodium transport</keyword>
<keyword evidence="10 12" id="KW-0472">Membrane</keyword>
<dbReference type="InterPro" id="IPR012336">
    <property type="entry name" value="Thioredoxin-like_fold"/>
</dbReference>
<dbReference type="GO" id="GO:0006885">
    <property type="term" value="P:regulation of pH"/>
    <property type="evidence" value="ECO:0007669"/>
    <property type="project" value="UniProtKB-UniRule"/>
</dbReference>
<dbReference type="Gene3D" id="3.40.30.10">
    <property type="entry name" value="Glutaredoxin"/>
    <property type="match status" value="1"/>
</dbReference>
<evidence type="ECO:0000259" key="13">
    <source>
        <dbReference type="Pfam" id="PF13462"/>
    </source>
</evidence>
<dbReference type="GO" id="GO:0015385">
    <property type="term" value="F:sodium:proton antiporter activity"/>
    <property type="evidence" value="ECO:0007669"/>
    <property type="project" value="UniProtKB-UniRule"/>
</dbReference>
<dbReference type="Pfam" id="PF06965">
    <property type="entry name" value="Na_H_antiport_1"/>
    <property type="match status" value="1"/>
</dbReference>
<proteinExistence type="inferred from homology"/>
<evidence type="ECO:0000256" key="7">
    <source>
        <dbReference type="ARBA" id="ARBA00022989"/>
    </source>
</evidence>
<dbReference type="NCBIfam" id="TIGR00773">
    <property type="entry name" value="NhaA"/>
    <property type="match status" value="1"/>
</dbReference>
<keyword evidence="6 12" id="KW-0812">Transmembrane</keyword>
<feature type="transmembrane region" description="Helical" evidence="12">
    <location>
        <begin position="175"/>
        <end position="195"/>
    </location>
</feature>
<accession>A0A375I1H0</accession>
<dbReference type="RefSeq" id="WP_119715098.1">
    <property type="nucleotide sequence ID" value="NZ_OMOH01000003.1"/>
</dbReference>
<comment type="similarity">
    <text evidence="2">In the N-terminal section; belongs to the NhaA Na(+)/H(+) (TC 2.A.33) antiporter family.</text>
</comment>
<comment type="catalytic activity">
    <reaction evidence="12">
        <text>Na(+)(in) + 2 H(+)(out) = Na(+)(out) + 2 H(+)(in)</text>
        <dbReference type="Rhea" id="RHEA:29251"/>
        <dbReference type="ChEBI" id="CHEBI:15378"/>
        <dbReference type="ChEBI" id="CHEBI:29101"/>
    </reaction>
</comment>
<feature type="transmembrane region" description="Helical" evidence="12">
    <location>
        <begin position="414"/>
        <end position="431"/>
    </location>
</feature>
<keyword evidence="5 12" id="KW-1003">Cell membrane</keyword>
<keyword evidence="7 12" id="KW-1133">Transmembrane helix</keyword>
<keyword evidence="8 12" id="KW-0915">Sodium</keyword>
<dbReference type="Gene3D" id="1.20.1530.10">
    <property type="entry name" value="Na+/H+ antiporter like domain"/>
    <property type="match status" value="1"/>
</dbReference>
<feature type="transmembrane region" description="Helical" evidence="12">
    <location>
        <begin position="201"/>
        <end position="218"/>
    </location>
</feature>
<feature type="transmembrane region" description="Helical" evidence="12">
    <location>
        <begin position="381"/>
        <end position="402"/>
    </location>
</feature>
<keyword evidence="3 12" id="KW-0813">Transport</keyword>
<dbReference type="GO" id="GO:0005886">
    <property type="term" value="C:plasma membrane"/>
    <property type="evidence" value="ECO:0007669"/>
    <property type="project" value="UniProtKB-SubCell"/>
</dbReference>
<dbReference type="AlphaFoldDB" id="A0A375I1H0"/>
<dbReference type="PANTHER" id="PTHR30341">
    <property type="entry name" value="SODIUM ION/PROTON ANTIPORTER NHAA-RELATED"/>
    <property type="match status" value="1"/>
</dbReference>
<feature type="domain" description="Thioredoxin-like fold" evidence="13">
    <location>
        <begin position="455"/>
        <end position="602"/>
    </location>
</feature>
<protein>
    <recommendedName>
        <fullName evidence="12">Na(+)/H(+) antiporter NhaA</fullName>
    </recommendedName>
    <alternativeName>
        <fullName evidence="12">Sodium/proton antiporter NhaA</fullName>
    </alternativeName>
</protein>
<comment type="similarity">
    <text evidence="12">Belongs to the NhaA Na(+)/H(+) (TC 2.A.33) antiporter family.</text>
</comment>
<dbReference type="SUPFAM" id="SSF52833">
    <property type="entry name" value="Thioredoxin-like"/>
    <property type="match status" value="1"/>
</dbReference>
<comment type="subcellular location">
    <subcellularLocation>
        <location evidence="1">Cell inner membrane</location>
        <topology evidence="1">Multi-pass membrane protein</topology>
    </subcellularLocation>
    <subcellularLocation>
        <location evidence="12">Cell membrane</location>
        <topology evidence="12">Multi-pass membrane protein</topology>
    </subcellularLocation>
</comment>
<evidence type="ECO:0000313" key="14">
    <source>
        <dbReference type="EMBL" id="SPF67888.1"/>
    </source>
</evidence>
<reference evidence="15" key="1">
    <citation type="submission" date="2018-02" db="EMBL/GenBank/DDBJ databases">
        <authorList>
            <person name="Hornung B."/>
        </authorList>
    </citation>
    <scope>NUCLEOTIDE SEQUENCE [LARGE SCALE GENOMIC DNA]</scope>
</reference>
<evidence type="ECO:0000256" key="12">
    <source>
        <dbReference type="HAMAP-Rule" id="MF_01844"/>
    </source>
</evidence>
<keyword evidence="4 12" id="KW-0050">Antiport</keyword>
<feature type="transmembrane region" description="Helical" evidence="12">
    <location>
        <begin position="36"/>
        <end position="55"/>
    </location>
</feature>
<feature type="transmembrane region" description="Helical" evidence="12">
    <location>
        <begin position="143"/>
        <end position="163"/>
    </location>
</feature>
<dbReference type="Pfam" id="PF13462">
    <property type="entry name" value="Thioredoxin_4"/>
    <property type="match status" value="1"/>
</dbReference>
<evidence type="ECO:0000256" key="1">
    <source>
        <dbReference type="ARBA" id="ARBA00004429"/>
    </source>
</evidence>
<dbReference type="HAMAP" id="MF_01844">
    <property type="entry name" value="NhaA"/>
    <property type="match status" value="1"/>
</dbReference>
<dbReference type="OrthoDB" id="117402at2"/>
<dbReference type="InterPro" id="IPR023171">
    <property type="entry name" value="Na/H_antiporter_dom_sf"/>
</dbReference>
<evidence type="ECO:0000256" key="5">
    <source>
        <dbReference type="ARBA" id="ARBA00022475"/>
    </source>
</evidence>
<dbReference type="InterPro" id="IPR004670">
    <property type="entry name" value="NhaA"/>
</dbReference>
<evidence type="ECO:0000256" key="6">
    <source>
        <dbReference type="ARBA" id="ARBA00022692"/>
    </source>
</evidence>
<evidence type="ECO:0000256" key="10">
    <source>
        <dbReference type="ARBA" id="ARBA00023136"/>
    </source>
</evidence>
<evidence type="ECO:0000256" key="4">
    <source>
        <dbReference type="ARBA" id="ARBA00022449"/>
    </source>
</evidence>
<evidence type="ECO:0000256" key="2">
    <source>
        <dbReference type="ARBA" id="ARBA00007006"/>
    </source>
</evidence>
<evidence type="ECO:0000256" key="11">
    <source>
        <dbReference type="ARBA" id="ARBA00023201"/>
    </source>
</evidence>
<evidence type="ECO:0000256" key="9">
    <source>
        <dbReference type="ARBA" id="ARBA00023065"/>
    </source>
</evidence>
<comment type="function">
    <text evidence="12">Na(+)/H(+) antiporter that extrudes sodium in exchange for external protons.</text>
</comment>
<dbReference type="InterPro" id="IPR036249">
    <property type="entry name" value="Thioredoxin-like_sf"/>
</dbReference>
<dbReference type="PANTHER" id="PTHR30341:SF0">
    <property type="entry name" value="NA(+)_H(+) ANTIPORTER NHAA"/>
    <property type="match status" value="1"/>
</dbReference>